<keyword evidence="2" id="KW-1185">Reference proteome</keyword>
<sequence>MKEVGKQGINICLHQEIATGPEQLLEILLDHPRLGRFFKAGFVVVKPEDEGQMIGGKGCIRQVTIGRQQFLEEIISASLSGIGYQITGPGPVSQHQGNIAFVERDKSTLVEYRIRCNGPRWLPDVLVKYIIERDIKFALKQLASFFQNRAA</sequence>
<proteinExistence type="predicted"/>
<reference evidence="1 2" key="1">
    <citation type="journal article" date="2022" name="Mar. Drugs">
        <title>Bioassay-Guided Fractionation Leads to the Detection of Cholic Acid Generated by the Rare Thalassomonas sp.</title>
        <authorList>
            <person name="Pheiffer F."/>
            <person name="Schneider Y.K."/>
            <person name="Hansen E.H."/>
            <person name="Andersen J.H."/>
            <person name="Isaksson J."/>
            <person name="Busche T."/>
            <person name="R C."/>
            <person name="Kalinowski J."/>
            <person name="Zyl L.V."/>
            <person name="Trindade M."/>
        </authorList>
    </citation>
    <scope>NUCLEOTIDE SEQUENCE [LARGE SCALE GENOMIC DNA]</scope>
    <source>
        <strain evidence="1 2">A5K-61T</strain>
    </source>
</reference>
<dbReference type="InterPro" id="IPR019587">
    <property type="entry name" value="Polyketide_cyclase/dehydratase"/>
</dbReference>
<evidence type="ECO:0000313" key="1">
    <source>
        <dbReference type="EMBL" id="WDE14001.1"/>
    </source>
</evidence>
<dbReference type="EMBL" id="CP059693">
    <property type="protein sequence ID" value="WDE14001.1"/>
    <property type="molecule type" value="Genomic_DNA"/>
</dbReference>
<gene>
    <name evidence="1" type="ORF">H3N35_11490</name>
</gene>
<accession>A0ABY7VKK2</accession>
<dbReference type="Gene3D" id="3.30.530.20">
    <property type="match status" value="1"/>
</dbReference>
<dbReference type="CDD" id="cd07821">
    <property type="entry name" value="PYR_PYL_RCAR_like"/>
    <property type="match status" value="1"/>
</dbReference>
<dbReference type="SUPFAM" id="SSF55961">
    <property type="entry name" value="Bet v1-like"/>
    <property type="match status" value="1"/>
</dbReference>
<dbReference type="Pfam" id="PF10604">
    <property type="entry name" value="Polyketide_cyc2"/>
    <property type="match status" value="1"/>
</dbReference>
<organism evidence="1 2">
    <name type="scientific">Thalassomonas haliotis</name>
    <dbReference type="NCBI Taxonomy" id="485448"/>
    <lineage>
        <taxon>Bacteria</taxon>
        <taxon>Pseudomonadati</taxon>
        <taxon>Pseudomonadota</taxon>
        <taxon>Gammaproteobacteria</taxon>
        <taxon>Alteromonadales</taxon>
        <taxon>Colwelliaceae</taxon>
        <taxon>Thalassomonas</taxon>
    </lineage>
</organism>
<dbReference type="InterPro" id="IPR023393">
    <property type="entry name" value="START-like_dom_sf"/>
</dbReference>
<dbReference type="RefSeq" id="WP_274054459.1">
    <property type="nucleotide sequence ID" value="NZ_CP059693.1"/>
</dbReference>
<dbReference type="Proteomes" id="UP001215231">
    <property type="component" value="Chromosome"/>
</dbReference>
<evidence type="ECO:0000313" key="2">
    <source>
        <dbReference type="Proteomes" id="UP001215231"/>
    </source>
</evidence>
<name>A0ABY7VKK2_9GAMM</name>
<protein>
    <submittedName>
        <fullName evidence="1">SRPBCC family protein</fullName>
    </submittedName>
</protein>